<dbReference type="EMBL" id="MAHX01000006">
    <property type="protein sequence ID" value="OPC67852.1"/>
    <property type="molecule type" value="Genomic_DNA"/>
</dbReference>
<protein>
    <submittedName>
        <fullName evidence="1">GxxExxY protein</fullName>
    </submittedName>
</protein>
<dbReference type="AlphaFoldDB" id="A0A1T3MT84"/>
<dbReference type="Proteomes" id="UP000190813">
    <property type="component" value="Unassembled WGS sequence"/>
</dbReference>
<name>A0A1T3MT84_9FLAO</name>
<gene>
    <name evidence="1" type="ORF">BAZ10_14740</name>
</gene>
<proteinExistence type="predicted"/>
<reference evidence="1 2" key="1">
    <citation type="submission" date="2016-06" db="EMBL/GenBank/DDBJ databases">
        <title>Revisiting the taxonomy of the Elizabethkingia Genus based on Whole-Genome Sequencing, Optical Mapping, and MALDI-TOF.</title>
        <authorList>
            <person name="Nicholson A.C."/>
        </authorList>
    </citation>
    <scope>NUCLEOTIDE SEQUENCE [LARGE SCALE GENOMIC DNA]</scope>
    <source>
        <strain evidence="1 2">G4070</strain>
    </source>
</reference>
<accession>A0A1T3MT84</accession>
<dbReference type="RefSeq" id="WP_078770989.1">
    <property type="nucleotide sequence ID" value="NZ_CBCSBR010000019.1"/>
</dbReference>
<keyword evidence="2" id="KW-1185">Reference proteome</keyword>
<dbReference type="InterPro" id="IPR011604">
    <property type="entry name" value="PDDEXK-like_dom_sf"/>
</dbReference>
<organism evidence="1 2">
    <name type="scientific">Elizabethkingia occulta</name>
    <dbReference type="NCBI Taxonomy" id="1867263"/>
    <lineage>
        <taxon>Bacteria</taxon>
        <taxon>Pseudomonadati</taxon>
        <taxon>Bacteroidota</taxon>
        <taxon>Flavobacteriia</taxon>
        <taxon>Flavobacteriales</taxon>
        <taxon>Weeksellaceae</taxon>
        <taxon>Elizabethkingia</taxon>
    </lineage>
</organism>
<dbReference type="InterPro" id="IPR026350">
    <property type="entry name" value="GxxExxY"/>
</dbReference>
<dbReference type="NCBIfam" id="TIGR04256">
    <property type="entry name" value="GxxExxY"/>
    <property type="match status" value="1"/>
</dbReference>
<evidence type="ECO:0000313" key="1">
    <source>
        <dbReference type="EMBL" id="OPC67852.1"/>
    </source>
</evidence>
<dbReference type="Pfam" id="PF13366">
    <property type="entry name" value="PDDEXK_3"/>
    <property type="match status" value="1"/>
</dbReference>
<sequence>MTENELSRIVFDLGLKIHKKLGAGLFESVYEECMFYELKKFGLEVEKQKYLPIVYETLMIENAFRVDLIVENKLILEIKTVDFINDIHKAQVLTYLKMTGLKLGLLLNFRTDVFKDGVKRVINGKIS</sequence>
<evidence type="ECO:0000313" key="2">
    <source>
        <dbReference type="Proteomes" id="UP000190813"/>
    </source>
</evidence>
<comment type="caution">
    <text evidence="1">The sequence shown here is derived from an EMBL/GenBank/DDBJ whole genome shotgun (WGS) entry which is preliminary data.</text>
</comment>
<dbReference type="Gene3D" id="3.90.320.10">
    <property type="match status" value="1"/>
</dbReference>